<evidence type="ECO:0000313" key="3">
    <source>
        <dbReference type="Proteomes" id="UP001152795"/>
    </source>
</evidence>
<dbReference type="InterPro" id="IPR050111">
    <property type="entry name" value="C-type_lectin/snaclec_domain"/>
</dbReference>
<dbReference type="InterPro" id="IPR018378">
    <property type="entry name" value="C-type_lectin_CS"/>
</dbReference>
<accession>A0A7D9E9T6</accession>
<dbReference type="Pfam" id="PF00024">
    <property type="entry name" value="PAN_1"/>
    <property type="match status" value="1"/>
</dbReference>
<sequence>MRKGGPLPAPVVLSTHVVDVEEECSLKCLEELRCFGFNFNSGITDKYIGKENCQISGRSSENMEVMNGDDWIFYEVLSTNEIKNQSGITEKQFDQNCSGNWTKFGGPHCYYLSEETATWPVARADCQARGGDLAVPRSKENEQHMYEAMKERNISRAYIGVYRGTGDLRNRFYTVENDVEASYTNWAKDEPNNGGGNEDCVEIIVDTSGWNDLPCSNHPRHFICELKL</sequence>
<evidence type="ECO:0000256" key="1">
    <source>
        <dbReference type="ARBA" id="ARBA00023157"/>
    </source>
</evidence>
<dbReference type="Pfam" id="PF00059">
    <property type="entry name" value="Lectin_C"/>
    <property type="match status" value="1"/>
</dbReference>
<dbReference type="SMART" id="SM00034">
    <property type="entry name" value="CLECT"/>
    <property type="match status" value="1"/>
</dbReference>
<reference evidence="2" key="1">
    <citation type="submission" date="2020-04" db="EMBL/GenBank/DDBJ databases">
        <authorList>
            <person name="Alioto T."/>
            <person name="Alioto T."/>
            <person name="Gomez Garrido J."/>
        </authorList>
    </citation>
    <scope>NUCLEOTIDE SEQUENCE</scope>
    <source>
        <strain evidence="2">A484AB</strain>
    </source>
</reference>
<dbReference type="Proteomes" id="UP001152795">
    <property type="component" value="Unassembled WGS sequence"/>
</dbReference>
<dbReference type="PROSITE" id="PS00615">
    <property type="entry name" value="C_TYPE_LECTIN_1"/>
    <property type="match status" value="1"/>
</dbReference>
<organism evidence="2 3">
    <name type="scientific">Paramuricea clavata</name>
    <name type="common">Red gorgonian</name>
    <name type="synonym">Violescent sea-whip</name>
    <dbReference type="NCBI Taxonomy" id="317549"/>
    <lineage>
        <taxon>Eukaryota</taxon>
        <taxon>Metazoa</taxon>
        <taxon>Cnidaria</taxon>
        <taxon>Anthozoa</taxon>
        <taxon>Octocorallia</taxon>
        <taxon>Malacalcyonacea</taxon>
        <taxon>Plexauridae</taxon>
        <taxon>Paramuricea</taxon>
    </lineage>
</organism>
<dbReference type="InterPro" id="IPR003609">
    <property type="entry name" value="Pan_app"/>
</dbReference>
<dbReference type="OrthoDB" id="5954286at2759"/>
<dbReference type="Gene3D" id="3.10.100.10">
    <property type="entry name" value="Mannose-Binding Protein A, subunit A"/>
    <property type="match status" value="1"/>
</dbReference>
<dbReference type="InterPro" id="IPR016187">
    <property type="entry name" value="CTDL_fold"/>
</dbReference>
<dbReference type="InterPro" id="IPR001304">
    <property type="entry name" value="C-type_lectin-like"/>
</dbReference>
<dbReference type="AlphaFoldDB" id="A0A7D9E9T6"/>
<gene>
    <name evidence="2" type="ORF">PACLA_8A037388</name>
</gene>
<protein>
    <submittedName>
        <fullName evidence="2">Uncharacterized protein</fullName>
    </submittedName>
</protein>
<dbReference type="SUPFAM" id="SSF56436">
    <property type="entry name" value="C-type lectin-like"/>
    <property type="match status" value="1"/>
</dbReference>
<keyword evidence="1" id="KW-1015">Disulfide bond</keyword>
<keyword evidence="3" id="KW-1185">Reference proteome</keyword>
<dbReference type="PANTHER" id="PTHR22803">
    <property type="entry name" value="MANNOSE, PHOSPHOLIPASE, LECTIN RECEPTOR RELATED"/>
    <property type="match status" value="1"/>
</dbReference>
<name>A0A7D9E9T6_PARCT</name>
<evidence type="ECO:0000313" key="2">
    <source>
        <dbReference type="EMBL" id="CAB4003344.1"/>
    </source>
</evidence>
<comment type="caution">
    <text evidence="2">The sequence shown here is derived from an EMBL/GenBank/DDBJ whole genome shotgun (WGS) entry which is preliminary data.</text>
</comment>
<proteinExistence type="predicted"/>
<dbReference type="CDD" id="cd00037">
    <property type="entry name" value="CLECT"/>
    <property type="match status" value="1"/>
</dbReference>
<dbReference type="EMBL" id="CACRXK020004605">
    <property type="protein sequence ID" value="CAB4003344.1"/>
    <property type="molecule type" value="Genomic_DNA"/>
</dbReference>
<dbReference type="InterPro" id="IPR016186">
    <property type="entry name" value="C-type_lectin-like/link_sf"/>
</dbReference>
<dbReference type="PROSITE" id="PS50041">
    <property type="entry name" value="C_TYPE_LECTIN_2"/>
    <property type="match status" value="1"/>
</dbReference>